<evidence type="ECO:0000259" key="4">
    <source>
        <dbReference type="PROSITE" id="PS50995"/>
    </source>
</evidence>
<dbReference type="EMBL" id="PVMZ01000019">
    <property type="protein sequence ID" value="PRX16448.1"/>
    <property type="molecule type" value="Genomic_DNA"/>
</dbReference>
<dbReference type="InterPro" id="IPR000835">
    <property type="entry name" value="HTH_MarR-typ"/>
</dbReference>
<dbReference type="InterPro" id="IPR036390">
    <property type="entry name" value="WH_DNA-bd_sf"/>
</dbReference>
<comment type="caution">
    <text evidence="5">The sequence shown here is derived from an EMBL/GenBank/DDBJ whole genome shotgun (WGS) entry which is preliminary data.</text>
</comment>
<dbReference type="GO" id="GO:0003700">
    <property type="term" value="F:DNA-binding transcription factor activity"/>
    <property type="evidence" value="ECO:0007669"/>
    <property type="project" value="InterPro"/>
</dbReference>
<evidence type="ECO:0000256" key="1">
    <source>
        <dbReference type="ARBA" id="ARBA00023015"/>
    </source>
</evidence>
<dbReference type="PANTHER" id="PTHR33164">
    <property type="entry name" value="TRANSCRIPTIONAL REGULATOR, MARR FAMILY"/>
    <property type="match status" value="1"/>
</dbReference>
<evidence type="ECO:0000313" key="5">
    <source>
        <dbReference type="EMBL" id="PRX16448.1"/>
    </source>
</evidence>
<evidence type="ECO:0000256" key="2">
    <source>
        <dbReference type="ARBA" id="ARBA00023125"/>
    </source>
</evidence>
<dbReference type="AlphaFoldDB" id="A0A2T0K0Y0"/>
<protein>
    <submittedName>
        <fullName evidence="5">DNA-binding MarR family transcriptional regulator</fullName>
    </submittedName>
</protein>
<dbReference type="SUPFAM" id="SSF46785">
    <property type="entry name" value="Winged helix' DNA-binding domain"/>
    <property type="match status" value="1"/>
</dbReference>
<feature type="domain" description="HTH marR-type" evidence="4">
    <location>
        <begin position="21"/>
        <end position="152"/>
    </location>
</feature>
<dbReference type="GO" id="GO:0006950">
    <property type="term" value="P:response to stress"/>
    <property type="evidence" value="ECO:0007669"/>
    <property type="project" value="TreeGrafter"/>
</dbReference>
<dbReference type="GO" id="GO:0003677">
    <property type="term" value="F:DNA binding"/>
    <property type="evidence" value="ECO:0007669"/>
    <property type="project" value="UniProtKB-KW"/>
</dbReference>
<organism evidence="5 6">
    <name type="scientific">Actinoplanes italicus</name>
    <dbReference type="NCBI Taxonomy" id="113567"/>
    <lineage>
        <taxon>Bacteria</taxon>
        <taxon>Bacillati</taxon>
        <taxon>Actinomycetota</taxon>
        <taxon>Actinomycetes</taxon>
        <taxon>Micromonosporales</taxon>
        <taxon>Micromonosporaceae</taxon>
        <taxon>Actinoplanes</taxon>
    </lineage>
</organism>
<keyword evidence="3" id="KW-0804">Transcription</keyword>
<dbReference type="Gene3D" id="1.10.10.10">
    <property type="entry name" value="Winged helix-like DNA-binding domain superfamily/Winged helix DNA-binding domain"/>
    <property type="match status" value="1"/>
</dbReference>
<keyword evidence="1" id="KW-0805">Transcription regulation</keyword>
<accession>A0A2T0K0Y0</accession>
<dbReference type="PANTHER" id="PTHR33164:SF64">
    <property type="entry name" value="TRANSCRIPTIONAL REGULATOR SLYA"/>
    <property type="match status" value="1"/>
</dbReference>
<keyword evidence="2 5" id="KW-0238">DNA-binding</keyword>
<dbReference type="InterPro" id="IPR036388">
    <property type="entry name" value="WH-like_DNA-bd_sf"/>
</dbReference>
<keyword evidence="6" id="KW-1185">Reference proteome</keyword>
<reference evidence="5 6" key="1">
    <citation type="submission" date="2018-03" db="EMBL/GenBank/DDBJ databases">
        <title>Genomic Encyclopedia of Archaeal and Bacterial Type Strains, Phase II (KMG-II): from individual species to whole genera.</title>
        <authorList>
            <person name="Goeker M."/>
        </authorList>
    </citation>
    <scope>NUCLEOTIDE SEQUENCE [LARGE SCALE GENOMIC DNA]</scope>
    <source>
        <strain evidence="5 6">DSM 43146</strain>
    </source>
</reference>
<dbReference type="Pfam" id="PF12802">
    <property type="entry name" value="MarR_2"/>
    <property type="match status" value="1"/>
</dbReference>
<dbReference type="InterPro" id="IPR039422">
    <property type="entry name" value="MarR/SlyA-like"/>
</dbReference>
<dbReference type="SMART" id="SM00347">
    <property type="entry name" value="HTH_MARR"/>
    <property type="match status" value="1"/>
</dbReference>
<evidence type="ECO:0000256" key="3">
    <source>
        <dbReference type="ARBA" id="ARBA00023163"/>
    </source>
</evidence>
<sequence length="152" mass="16902">MQGDEKTVADETDRVRADVDSWPTGRLLSVAARMVEGRFDRFLAGLGLTHAGLIALHHLAGGPLSQRELAHLCRVTDQTMSRTIERLARTGHADRTSDDRDRRRTVVTITGEGTEALAAARTEEQRSEHLLGAVEDYHHFRRQLITLISHSG</sequence>
<gene>
    <name evidence="5" type="ORF">CLV67_11929</name>
</gene>
<dbReference type="Proteomes" id="UP000239415">
    <property type="component" value="Unassembled WGS sequence"/>
</dbReference>
<evidence type="ECO:0000313" key="6">
    <source>
        <dbReference type="Proteomes" id="UP000239415"/>
    </source>
</evidence>
<dbReference type="PROSITE" id="PS50995">
    <property type="entry name" value="HTH_MARR_2"/>
    <property type="match status" value="1"/>
</dbReference>
<proteinExistence type="predicted"/>
<name>A0A2T0K0Y0_9ACTN</name>
<dbReference type="RefSeq" id="WP_239166655.1">
    <property type="nucleotide sequence ID" value="NZ_BOMO01000123.1"/>
</dbReference>